<sequence length="688" mass="77680">MKYVKFRTWIILVTVVLAVFFLLMYSGGERGTYKSAQPITDSVLTQTYPNIYEAISERDGSLLQPYLTHSNDEVRGQAWRAFANTSVDSLGPFINLAVRQNTAVSWFGISQHEMNKEQLRRLEQRWKENPNERPGISRVLGQQGDQKSLQLFLQYSDSTNFESKYHLALAVGRLVAQFDLTADQQLKVVQRAFNANEDKTTRAYLYGWYRGDASRLNPVVQDTLMSRWQVLGRGLSPEIEQYINKMMPKRTTSELAIFYNGEQRLDSEVQLSIELAKSIGEVKLTDQNSLAAKMLLTNANTHVQVQTLKSLNGKLDRNDGLYNYITGTMLTNAQLADPVWLQALATSVNIDSVLADKYTDRLGSIPQENKYFTPKVLAVYEKAKGPDAYLNKIEELVGSDTLKTMYALQSMNRYWQKLSGQEQAEPHIKQVRSIVFDALEMGDRGVAYMTQPLLENKQLFSNGDFDQINNVLSYFSLPADVEVYQVFGSLYYDRFREQARPVIDSLAAQNYAPLNRSLSDAGWDVEVPETVEPNFRMPNWDRLWELGRHPVWTLKTEKGNISIEMNTLSAPATVSMIDSLSRAGAYDGVPFHRVVPNFVIQGGDIERKDGFGGPEFVIPTEASAQGFVRGATGIASAGTDTEGSQYFVMHQWKPHLNGSYTRFGKVVDGMDVVDNITIGDKVLSTTWY</sequence>
<feature type="transmembrane region" description="Helical" evidence="5">
    <location>
        <begin position="6"/>
        <end position="25"/>
    </location>
</feature>
<protein>
    <recommendedName>
        <fullName evidence="2">peptidylprolyl isomerase</fullName>
        <ecNumber evidence="2">5.2.1.8</ecNumber>
    </recommendedName>
</protein>
<organism evidence="7 8">
    <name type="scientific">Fodinibius salinus</name>
    <dbReference type="NCBI Taxonomy" id="860790"/>
    <lineage>
        <taxon>Bacteria</taxon>
        <taxon>Pseudomonadati</taxon>
        <taxon>Balneolota</taxon>
        <taxon>Balneolia</taxon>
        <taxon>Balneolales</taxon>
        <taxon>Balneolaceae</taxon>
        <taxon>Fodinibius</taxon>
    </lineage>
</organism>
<name>A0A5D3YLR3_9BACT</name>
<keyword evidence="5" id="KW-0472">Membrane</keyword>
<feature type="domain" description="PPIase cyclophilin-type" evidence="6">
    <location>
        <begin position="559"/>
        <end position="676"/>
    </location>
</feature>
<dbReference type="Proteomes" id="UP000324595">
    <property type="component" value="Unassembled WGS sequence"/>
</dbReference>
<dbReference type="PROSITE" id="PS00170">
    <property type="entry name" value="CSA_PPIASE_1"/>
    <property type="match status" value="1"/>
</dbReference>
<dbReference type="AlphaFoldDB" id="A0A5D3YLR3"/>
<keyword evidence="5" id="KW-1133">Transmembrane helix</keyword>
<dbReference type="RefSeq" id="WP_211359330.1">
    <property type="nucleotide sequence ID" value="NZ_VNHY01000001.1"/>
</dbReference>
<evidence type="ECO:0000259" key="6">
    <source>
        <dbReference type="PROSITE" id="PS50072"/>
    </source>
</evidence>
<reference evidence="7 8" key="1">
    <citation type="submission" date="2019-07" db="EMBL/GenBank/DDBJ databases">
        <title>Genomic Encyclopedia of Archaeal and Bacterial Type Strains, Phase II (KMG-II): from individual species to whole genera.</title>
        <authorList>
            <person name="Goeker M."/>
        </authorList>
    </citation>
    <scope>NUCLEOTIDE SEQUENCE [LARGE SCALE GENOMIC DNA]</scope>
    <source>
        <strain evidence="7 8">DSM 21935</strain>
    </source>
</reference>
<dbReference type="GO" id="GO:0003755">
    <property type="term" value="F:peptidyl-prolyl cis-trans isomerase activity"/>
    <property type="evidence" value="ECO:0007669"/>
    <property type="project" value="UniProtKB-KW"/>
</dbReference>
<comment type="similarity">
    <text evidence="1">Belongs to the cyclophilin-type PPIase family.</text>
</comment>
<proteinExistence type="inferred from homology"/>
<evidence type="ECO:0000256" key="4">
    <source>
        <dbReference type="ARBA" id="ARBA00023235"/>
    </source>
</evidence>
<dbReference type="InterPro" id="IPR002130">
    <property type="entry name" value="Cyclophilin-type_PPIase_dom"/>
</dbReference>
<keyword evidence="5" id="KW-0812">Transmembrane</keyword>
<accession>A0A5D3YLR3</accession>
<evidence type="ECO:0000256" key="3">
    <source>
        <dbReference type="ARBA" id="ARBA00023110"/>
    </source>
</evidence>
<dbReference type="Pfam" id="PF00160">
    <property type="entry name" value="Pro_isomerase"/>
    <property type="match status" value="1"/>
</dbReference>
<dbReference type="PROSITE" id="PS50072">
    <property type="entry name" value="CSA_PPIASE_2"/>
    <property type="match status" value="1"/>
</dbReference>
<comment type="caution">
    <text evidence="7">The sequence shown here is derived from an EMBL/GenBank/DDBJ whole genome shotgun (WGS) entry which is preliminary data.</text>
</comment>
<keyword evidence="3" id="KW-0697">Rotamase</keyword>
<keyword evidence="8" id="KW-1185">Reference proteome</keyword>
<evidence type="ECO:0000256" key="5">
    <source>
        <dbReference type="SAM" id="Phobius"/>
    </source>
</evidence>
<gene>
    <name evidence="7" type="ORF">LX73_0066</name>
</gene>
<dbReference type="Gene3D" id="2.40.100.10">
    <property type="entry name" value="Cyclophilin-like"/>
    <property type="match status" value="1"/>
</dbReference>
<dbReference type="EC" id="5.2.1.8" evidence="2"/>
<evidence type="ECO:0000256" key="2">
    <source>
        <dbReference type="ARBA" id="ARBA00013194"/>
    </source>
</evidence>
<dbReference type="GO" id="GO:0006457">
    <property type="term" value="P:protein folding"/>
    <property type="evidence" value="ECO:0007669"/>
    <property type="project" value="InterPro"/>
</dbReference>
<evidence type="ECO:0000313" key="8">
    <source>
        <dbReference type="Proteomes" id="UP000324595"/>
    </source>
</evidence>
<dbReference type="PRINTS" id="PR00153">
    <property type="entry name" value="CSAPPISMRASE"/>
</dbReference>
<dbReference type="EMBL" id="VNHY01000001">
    <property type="protein sequence ID" value="TYP94777.1"/>
    <property type="molecule type" value="Genomic_DNA"/>
</dbReference>
<evidence type="ECO:0000256" key="1">
    <source>
        <dbReference type="ARBA" id="ARBA00007365"/>
    </source>
</evidence>
<dbReference type="SUPFAM" id="SSF50891">
    <property type="entry name" value="Cyclophilin-like"/>
    <property type="match status" value="1"/>
</dbReference>
<dbReference type="CDD" id="cd00317">
    <property type="entry name" value="cyclophilin"/>
    <property type="match status" value="1"/>
</dbReference>
<dbReference type="InterPro" id="IPR044666">
    <property type="entry name" value="Cyclophilin_A-like"/>
</dbReference>
<evidence type="ECO:0000313" key="7">
    <source>
        <dbReference type="EMBL" id="TYP94777.1"/>
    </source>
</evidence>
<dbReference type="InterPro" id="IPR020892">
    <property type="entry name" value="Cyclophilin-type_PPIase_CS"/>
</dbReference>
<dbReference type="PANTHER" id="PTHR45625">
    <property type="entry name" value="PEPTIDYL-PROLYL CIS-TRANS ISOMERASE-RELATED"/>
    <property type="match status" value="1"/>
</dbReference>
<dbReference type="InterPro" id="IPR029000">
    <property type="entry name" value="Cyclophilin-like_dom_sf"/>
</dbReference>
<dbReference type="PANTHER" id="PTHR45625:SF4">
    <property type="entry name" value="PEPTIDYLPROLYL ISOMERASE DOMAIN AND WD REPEAT-CONTAINING PROTEIN 1"/>
    <property type="match status" value="1"/>
</dbReference>
<keyword evidence="4 7" id="KW-0413">Isomerase</keyword>